<keyword evidence="1" id="KW-0560">Oxidoreductase</keyword>
<dbReference type="InterPro" id="IPR036812">
    <property type="entry name" value="NAD(P)_OxRdtase_dom_sf"/>
</dbReference>
<proteinExistence type="predicted"/>
<dbReference type="EMBL" id="JAFJYH010000265">
    <property type="protein sequence ID" value="KAG4414422.1"/>
    <property type="molecule type" value="Genomic_DNA"/>
</dbReference>
<sequence length="322" mass="36144">MAQVPVLKLSNGIEMPALGFGTYAKEEISGETHAAVLAALNAGYRHLDCAWYYLNEDEVGSALREWLAQNPSVQRKDIFITTKVWPHLVEPEDVEWSLDNSLKMLGTDYVDSFLIHWPFAVKKTEDNKVKLGADGKYILKRELTENPKPIWRAMEKAYKAGKARAIGVSNWKISGLEEILQYAEIKPHINQVEIHPFLPNNELIQYCISHDILPVAYSPLGSQHQVPSTGEKVTTNAELNALAKTKGVTLAQILIAWGLKRGYAVLPKSSDAARIKSNFQLVELSDEDFAIVNKVAKGRHTRFVNPKDMFGHDVWPEESNQV</sequence>
<feature type="binding site" evidence="3">
    <location>
        <position position="116"/>
    </location>
    <ligand>
        <name>substrate</name>
    </ligand>
</feature>
<evidence type="ECO:0000256" key="2">
    <source>
        <dbReference type="PIRSR" id="PIRSR000097-1"/>
    </source>
</evidence>
<gene>
    <name evidence="6" type="primary">GLD2_2</name>
    <name evidence="6" type="ORF">IFR04_012437</name>
</gene>
<dbReference type="PANTHER" id="PTHR11732">
    <property type="entry name" value="ALDO/KETO REDUCTASE"/>
    <property type="match status" value="1"/>
</dbReference>
<dbReference type="Proteomes" id="UP000664132">
    <property type="component" value="Unassembled WGS sequence"/>
</dbReference>
<dbReference type="PRINTS" id="PR00069">
    <property type="entry name" value="ALDKETRDTASE"/>
</dbReference>
<dbReference type="OrthoDB" id="416253at2759"/>
<dbReference type="Gene3D" id="3.20.20.100">
    <property type="entry name" value="NADP-dependent oxidoreductase domain"/>
    <property type="match status" value="1"/>
</dbReference>
<protein>
    <submittedName>
        <fullName evidence="6">Glycerol 2-dehydrogenase (NADP(+))</fullName>
    </submittedName>
</protein>
<accession>A0A8H7T8G4</accession>
<dbReference type="FunFam" id="3.20.20.100:FF:000002">
    <property type="entry name" value="2,5-diketo-D-gluconic acid reductase A"/>
    <property type="match status" value="1"/>
</dbReference>
<dbReference type="Pfam" id="PF00248">
    <property type="entry name" value="Aldo_ket_red"/>
    <property type="match status" value="1"/>
</dbReference>
<evidence type="ECO:0000259" key="5">
    <source>
        <dbReference type="Pfam" id="PF00248"/>
    </source>
</evidence>
<feature type="active site" description="Proton donor" evidence="2">
    <location>
        <position position="53"/>
    </location>
</feature>
<evidence type="ECO:0000313" key="7">
    <source>
        <dbReference type="Proteomes" id="UP000664132"/>
    </source>
</evidence>
<dbReference type="InterPro" id="IPR018170">
    <property type="entry name" value="Aldo/ket_reductase_CS"/>
</dbReference>
<reference evidence="6" key="1">
    <citation type="submission" date="2021-02" db="EMBL/GenBank/DDBJ databases">
        <title>Genome sequence Cadophora malorum strain M34.</title>
        <authorList>
            <person name="Stefanovic E."/>
            <person name="Vu D."/>
            <person name="Scully C."/>
            <person name="Dijksterhuis J."/>
            <person name="Roader J."/>
            <person name="Houbraken J."/>
        </authorList>
    </citation>
    <scope>NUCLEOTIDE SEQUENCE</scope>
    <source>
        <strain evidence="6">M34</strain>
    </source>
</reference>
<dbReference type="SUPFAM" id="SSF51430">
    <property type="entry name" value="NAD(P)-linked oxidoreductase"/>
    <property type="match status" value="1"/>
</dbReference>
<dbReference type="InterPro" id="IPR020471">
    <property type="entry name" value="AKR"/>
</dbReference>
<dbReference type="PROSITE" id="PS00063">
    <property type="entry name" value="ALDOKETO_REDUCTASE_3"/>
    <property type="match status" value="1"/>
</dbReference>
<evidence type="ECO:0000256" key="4">
    <source>
        <dbReference type="PIRSR" id="PIRSR000097-3"/>
    </source>
</evidence>
<dbReference type="InterPro" id="IPR023210">
    <property type="entry name" value="NADP_OxRdtase_dom"/>
</dbReference>
<evidence type="ECO:0000256" key="1">
    <source>
        <dbReference type="ARBA" id="ARBA00023002"/>
    </source>
</evidence>
<evidence type="ECO:0000313" key="6">
    <source>
        <dbReference type="EMBL" id="KAG4414422.1"/>
    </source>
</evidence>
<dbReference type="AlphaFoldDB" id="A0A8H7T8G4"/>
<name>A0A8H7T8G4_9HELO</name>
<organism evidence="6 7">
    <name type="scientific">Cadophora malorum</name>
    <dbReference type="NCBI Taxonomy" id="108018"/>
    <lineage>
        <taxon>Eukaryota</taxon>
        <taxon>Fungi</taxon>
        <taxon>Dikarya</taxon>
        <taxon>Ascomycota</taxon>
        <taxon>Pezizomycotina</taxon>
        <taxon>Leotiomycetes</taxon>
        <taxon>Helotiales</taxon>
        <taxon>Ploettnerulaceae</taxon>
        <taxon>Cadophora</taxon>
    </lineage>
</organism>
<dbReference type="PROSITE" id="PS00798">
    <property type="entry name" value="ALDOKETO_REDUCTASE_1"/>
    <property type="match status" value="1"/>
</dbReference>
<dbReference type="PIRSF" id="PIRSF000097">
    <property type="entry name" value="AKR"/>
    <property type="match status" value="1"/>
</dbReference>
<keyword evidence="7" id="KW-1185">Reference proteome</keyword>
<evidence type="ECO:0000256" key="3">
    <source>
        <dbReference type="PIRSR" id="PIRSR000097-2"/>
    </source>
</evidence>
<feature type="site" description="Lowers pKa of active site Tyr" evidence="4">
    <location>
        <position position="83"/>
    </location>
</feature>
<comment type="caution">
    <text evidence="6">The sequence shown here is derived from an EMBL/GenBank/DDBJ whole genome shotgun (WGS) entry which is preliminary data.</text>
</comment>
<dbReference type="GO" id="GO:0016616">
    <property type="term" value="F:oxidoreductase activity, acting on the CH-OH group of donors, NAD or NADP as acceptor"/>
    <property type="evidence" value="ECO:0007669"/>
    <property type="project" value="UniProtKB-ARBA"/>
</dbReference>
<feature type="domain" description="NADP-dependent oxidoreductase" evidence="5">
    <location>
        <begin position="18"/>
        <end position="296"/>
    </location>
</feature>